<dbReference type="RefSeq" id="WP_004844464.1">
    <property type="nucleotide sequence ID" value="NZ_CAXSNP010000001.1"/>
</dbReference>
<proteinExistence type="predicted"/>
<organism evidence="3 8">
    <name type="scientific">Mediterraneibacter gnavus</name>
    <name type="common">Ruminococcus gnavus</name>
    <dbReference type="NCBI Taxonomy" id="33038"/>
    <lineage>
        <taxon>Bacteria</taxon>
        <taxon>Bacillati</taxon>
        <taxon>Bacillota</taxon>
        <taxon>Clostridia</taxon>
        <taxon>Lachnospirales</taxon>
        <taxon>Lachnospiraceae</taxon>
        <taxon>Mediterraneibacter</taxon>
    </lineage>
</organism>
<reference evidence="2" key="3">
    <citation type="submission" date="2020-02" db="EMBL/GenBank/DDBJ databases">
        <authorList>
            <person name="Littmann E."/>
            <person name="Sorbara M."/>
        </authorList>
    </citation>
    <scope>NUCLEOTIDE SEQUENCE</scope>
    <source>
        <strain evidence="2">MSK.22.53</strain>
    </source>
</reference>
<dbReference type="EMBL" id="JAAIRM010000013">
    <property type="protein sequence ID" value="NSI19471.1"/>
    <property type="molecule type" value="Genomic_DNA"/>
</dbReference>
<reference evidence="1" key="4">
    <citation type="submission" date="2023-01" db="EMBL/GenBank/DDBJ databases">
        <title>Human gut microbiome strain richness.</title>
        <authorList>
            <person name="Chen-Liaw A."/>
        </authorList>
    </citation>
    <scope>NUCLEOTIDE SEQUENCE</scope>
    <source>
        <strain evidence="1">1001217st1_A9_1001217B_191108</strain>
    </source>
</reference>
<dbReference type="Proteomes" id="UP000286137">
    <property type="component" value="Unassembled WGS sequence"/>
</dbReference>
<reference evidence="6 7" key="1">
    <citation type="submission" date="2018-08" db="EMBL/GenBank/DDBJ databases">
        <title>A genome reference for cultivated species of the human gut microbiota.</title>
        <authorList>
            <person name="Zou Y."/>
            <person name="Xue W."/>
            <person name="Luo G."/>
        </authorList>
    </citation>
    <scope>NUCLEOTIDE SEQUENCE [LARGE SCALE GENOMIC DNA]</scope>
    <source>
        <strain evidence="3 8">AF27-4BH</strain>
        <strain evidence="5 6">AM12-54</strain>
        <strain evidence="4 7">AM22-7AC</strain>
    </source>
</reference>
<evidence type="ECO:0000313" key="4">
    <source>
        <dbReference type="EMBL" id="RHG16281.1"/>
    </source>
</evidence>
<dbReference type="InterPro" id="IPR011664">
    <property type="entry name" value="Abi_system_AbiD/AbiF-like"/>
</dbReference>
<reference evidence="2" key="2">
    <citation type="journal article" date="2020" name="Cell Host Microbe">
        <title>Functional and Genomic Variation between Human-Derived Isolates of Lachnospiraceae Reveals Inter- and Intra-Species Diversity.</title>
        <authorList>
            <person name="Sorbara M.T."/>
            <person name="Littmann E.R."/>
            <person name="Fontana E."/>
            <person name="Moody T.U."/>
            <person name="Kohout C.E."/>
            <person name="Gjonbalaj M."/>
            <person name="Eaton V."/>
            <person name="Seok R."/>
            <person name="Leiner I.M."/>
            <person name="Pamer E.G."/>
        </authorList>
    </citation>
    <scope>NUCLEOTIDE SEQUENCE</scope>
    <source>
        <strain evidence="2">MSK.22.53</strain>
    </source>
</reference>
<comment type="caution">
    <text evidence="3">The sequence shown here is derived from an EMBL/GenBank/DDBJ whole genome shotgun (WGS) entry which is preliminary data.</text>
</comment>
<evidence type="ECO:0000313" key="8">
    <source>
        <dbReference type="Proteomes" id="UP000286137"/>
    </source>
</evidence>
<gene>
    <name evidence="5" type="ORF">DW142_01770</name>
    <name evidence="4" type="ORF">DW270_13300</name>
    <name evidence="3" type="ORF">DWY88_02405</name>
    <name evidence="2" type="ORF">G4958_08950</name>
    <name evidence="1" type="ORF">PNU63_13375</name>
</gene>
<dbReference type="EMBL" id="JAQMLR010000015">
    <property type="protein sequence ID" value="MDB8739749.1"/>
    <property type="molecule type" value="Genomic_DNA"/>
</dbReference>
<dbReference type="EMBL" id="QRTJ01000002">
    <property type="protein sequence ID" value="RGQ71014.1"/>
    <property type="molecule type" value="Genomic_DNA"/>
</dbReference>
<evidence type="ECO:0000313" key="1">
    <source>
        <dbReference type="EMBL" id="MDB8739749.1"/>
    </source>
</evidence>
<accession>A0A3E4K3D4</accession>
<dbReference type="Proteomes" id="UP000283992">
    <property type="component" value="Unassembled WGS sequence"/>
</dbReference>
<dbReference type="Proteomes" id="UP001296643">
    <property type="component" value="Unassembled WGS sequence"/>
</dbReference>
<sequence>MKKKLTIDEQIEDLKKKGVTFEIMCEEDAKKFLRYNNYYFKLKSYAKNYPINPKNGKYVNLEFAYLVELSKLDMYLRKIILGMCLDVEHILKTRMLYDVSRNEKEDGYNIVKKYFWAYPNTKIEILQKANSYNFTSDLAEKHSMDEEYSVWNLVELLSFGKFVELYTIYYQEYKSANYSDYLQSIKFLRNAAAHSNCLMSSIMKPKGEKKFRKTIKLTNALSQAQKEISLHARSKYMAYPAFHDFVALLFVYNDLLKEAANRNMRDKTMDELYHFFCEKDGRVLKYKEYFEKNQVIAEAYKFISGVIQYIKKQNNNPKHKRYLKI</sequence>
<evidence type="ECO:0000313" key="3">
    <source>
        <dbReference type="EMBL" id="RGQ71014.1"/>
    </source>
</evidence>
<name>A0A3E4K3D4_MEDGN</name>
<dbReference type="Pfam" id="PF07751">
    <property type="entry name" value="Abi_2"/>
    <property type="match status" value="1"/>
</dbReference>
<dbReference type="EMBL" id="QRLN01000002">
    <property type="protein sequence ID" value="RHJ15431.1"/>
    <property type="molecule type" value="Genomic_DNA"/>
</dbReference>
<dbReference type="Proteomes" id="UP000285697">
    <property type="component" value="Unassembled WGS sequence"/>
</dbReference>
<evidence type="ECO:0000313" key="7">
    <source>
        <dbReference type="Proteomes" id="UP000285697"/>
    </source>
</evidence>
<dbReference type="GeneID" id="57433205"/>
<evidence type="ECO:0000313" key="2">
    <source>
        <dbReference type="EMBL" id="NSI19471.1"/>
    </source>
</evidence>
<evidence type="ECO:0000313" key="5">
    <source>
        <dbReference type="EMBL" id="RHJ15431.1"/>
    </source>
</evidence>
<dbReference type="AlphaFoldDB" id="A0A3E4K3D4"/>
<dbReference type="EMBL" id="QRIA01000022">
    <property type="protein sequence ID" value="RHG16281.1"/>
    <property type="molecule type" value="Genomic_DNA"/>
</dbReference>
<evidence type="ECO:0000313" key="6">
    <source>
        <dbReference type="Proteomes" id="UP000283992"/>
    </source>
</evidence>
<protein>
    <submittedName>
        <fullName evidence="3">Abi family protein</fullName>
    </submittedName>
</protein>
<dbReference type="Proteomes" id="UP001211731">
    <property type="component" value="Unassembled WGS sequence"/>
</dbReference>